<dbReference type="AlphaFoldDB" id="A0AAJ5W5H6"/>
<dbReference type="Pfam" id="PF03160">
    <property type="entry name" value="Calx-beta"/>
    <property type="match status" value="1"/>
</dbReference>
<protein>
    <submittedName>
        <fullName evidence="5">Calx-beta domain-containing protein</fullName>
    </submittedName>
</protein>
<dbReference type="GO" id="GO:0016020">
    <property type="term" value="C:membrane"/>
    <property type="evidence" value="ECO:0007669"/>
    <property type="project" value="InterPro"/>
</dbReference>
<organism evidence="5 6">
    <name type="scientific">Candidatus Pedobacter colombiensis</name>
    <dbReference type="NCBI Taxonomy" id="3121371"/>
    <lineage>
        <taxon>Bacteria</taxon>
        <taxon>Pseudomonadati</taxon>
        <taxon>Bacteroidota</taxon>
        <taxon>Sphingobacteriia</taxon>
        <taxon>Sphingobacteriales</taxon>
        <taxon>Sphingobacteriaceae</taxon>
        <taxon>Pedobacter</taxon>
    </lineage>
</organism>
<proteinExistence type="predicted"/>
<accession>A0AAJ5W5H6</accession>
<evidence type="ECO:0000313" key="6">
    <source>
        <dbReference type="Proteomes" id="UP001214530"/>
    </source>
</evidence>
<name>A0AAJ5W5H6_9SPHI</name>
<keyword evidence="3" id="KW-0106">Calcium</keyword>
<keyword evidence="2" id="KW-0677">Repeat</keyword>
<feature type="domain" description="Calx-beta" evidence="4">
    <location>
        <begin position="37"/>
        <end position="132"/>
    </location>
</feature>
<dbReference type="GO" id="GO:0007154">
    <property type="term" value="P:cell communication"/>
    <property type="evidence" value="ECO:0007669"/>
    <property type="project" value="InterPro"/>
</dbReference>
<dbReference type="PROSITE" id="PS51257">
    <property type="entry name" value="PROKAR_LIPOPROTEIN"/>
    <property type="match status" value="1"/>
</dbReference>
<dbReference type="Proteomes" id="UP001214530">
    <property type="component" value="Chromosome"/>
</dbReference>
<evidence type="ECO:0000256" key="1">
    <source>
        <dbReference type="ARBA" id="ARBA00022729"/>
    </source>
</evidence>
<dbReference type="SUPFAM" id="SSF141072">
    <property type="entry name" value="CalX-like"/>
    <property type="match status" value="1"/>
</dbReference>
<reference evidence="5" key="1">
    <citation type="submission" date="2023-03" db="EMBL/GenBank/DDBJ databases">
        <title>Andean soil-derived lignocellulolytic bacterial consortium as a source of novel taxa and putative plastic-active enzymes.</title>
        <authorList>
            <person name="Diaz-Garcia L."/>
            <person name="Chuvochina M."/>
            <person name="Feuerriegel G."/>
            <person name="Bunk B."/>
            <person name="Sproer C."/>
            <person name="Streit W.R."/>
            <person name="Rodriguez L.M."/>
            <person name="Overmann J."/>
            <person name="Jimenez D.J."/>
        </authorList>
    </citation>
    <scope>NUCLEOTIDE SEQUENCE</scope>
    <source>
        <strain evidence="5">MAG 3858</strain>
    </source>
</reference>
<sequence length="424" mass="46552">MFNKTGLLKWRNAFTAFLIAAIGLTACSKKDNASPDVKIEFEKASYGIPQSGEVTLKVITSANVNSTTTIPFTISGSAVKGTDYTLSAESFIIAAGTNSAEVKVTTTASFDKNKSFKVELGTMPAGATSGNLLFTEVSIQPKDILIYSFEYPNVTMTETAEINLTLQTGVGSFVAEKEMRIPVELAQGSTAVEGVNFSFDGTKEIVVPAGKSKGTIKLKFLKQEAGKDLIVLKLAAINNHYVAGNFATTKVSIFGSNYTRLIGTWKYKAFSNIDWLVLNTTYLNDDPATLPSKNTNKDLLIFGENGLTVQMTGDVKNYFRDAAVTNLGEVDERLQEVSGYPKVKMQLVQLSAMNVNFSATKQNIRPGQLGLRVFTEAGKEILEVTIIDYEPTSFLANTYNEYKYYGDVPVFRYMPIRYQFERVN</sequence>
<keyword evidence="1" id="KW-0732">Signal</keyword>
<evidence type="ECO:0000256" key="3">
    <source>
        <dbReference type="ARBA" id="ARBA00022837"/>
    </source>
</evidence>
<dbReference type="InterPro" id="IPR003644">
    <property type="entry name" value="Calx_beta"/>
</dbReference>
<evidence type="ECO:0000256" key="2">
    <source>
        <dbReference type="ARBA" id="ARBA00022737"/>
    </source>
</evidence>
<dbReference type="EMBL" id="CP119313">
    <property type="protein sequence ID" value="WEK17500.1"/>
    <property type="molecule type" value="Genomic_DNA"/>
</dbReference>
<dbReference type="InterPro" id="IPR038081">
    <property type="entry name" value="CalX-like_sf"/>
</dbReference>
<evidence type="ECO:0000259" key="4">
    <source>
        <dbReference type="Pfam" id="PF03160"/>
    </source>
</evidence>
<gene>
    <name evidence="5" type="ORF">P0Y49_11910</name>
</gene>
<dbReference type="Gene3D" id="2.60.40.2030">
    <property type="match status" value="1"/>
</dbReference>
<evidence type="ECO:0000313" key="5">
    <source>
        <dbReference type="EMBL" id="WEK17500.1"/>
    </source>
</evidence>